<dbReference type="InterPro" id="IPR036737">
    <property type="entry name" value="OmpA-like_sf"/>
</dbReference>
<evidence type="ECO:0000256" key="9">
    <source>
        <dbReference type="SAM" id="MobiDB-lite"/>
    </source>
</evidence>
<dbReference type="PRINTS" id="PR01021">
    <property type="entry name" value="OMPADOMAIN"/>
</dbReference>
<dbReference type="GO" id="GO:0051301">
    <property type="term" value="P:cell division"/>
    <property type="evidence" value="ECO:0007669"/>
    <property type="project" value="UniProtKB-UniRule"/>
</dbReference>
<dbReference type="PROSITE" id="PS51257">
    <property type="entry name" value="PROKAR_LIPOPROTEIN"/>
    <property type="match status" value="1"/>
</dbReference>
<evidence type="ECO:0000256" key="3">
    <source>
        <dbReference type="ARBA" id="ARBA00023136"/>
    </source>
</evidence>
<dbReference type="PANTHER" id="PTHR30329:SF21">
    <property type="entry name" value="LIPOPROTEIN YIAD-RELATED"/>
    <property type="match status" value="1"/>
</dbReference>
<dbReference type="CDD" id="cd07185">
    <property type="entry name" value="OmpA_C-like"/>
    <property type="match status" value="1"/>
</dbReference>
<keyword evidence="6 8" id="KW-0449">Lipoprotein</keyword>
<evidence type="ECO:0000313" key="12">
    <source>
        <dbReference type="Proteomes" id="UP000000647"/>
    </source>
</evidence>
<sequence>MIVTSHRSDMLRPLRTLGLAAGLALLAGCASWIEDPDAVPGEEAEDAEIETEDFDPTEAEALEDPDDAEEERLERARAEGLDPDDPLDAAVLDEPESPLATRRVHFAFDSSNIRDDDIPVLEAHAEFLREHPDERMTIEGHTDERGSREYNLALGERRAEAVERLLRANGARSDQLEVVSYGEEDPLVDESNEDAWAENRRAELLYDR</sequence>
<name>A1WZ70_HALHL</name>
<dbReference type="STRING" id="349124.Hhal_2218"/>
<dbReference type="eggNOG" id="COG2885">
    <property type="taxonomic scope" value="Bacteria"/>
</dbReference>
<dbReference type="InterPro" id="IPR006664">
    <property type="entry name" value="OMP_bac"/>
</dbReference>
<dbReference type="HAMAP" id="MF_02204">
    <property type="entry name" value="Pal"/>
    <property type="match status" value="1"/>
</dbReference>
<feature type="region of interest" description="Disordered" evidence="9">
    <location>
        <begin position="36"/>
        <end position="96"/>
    </location>
</feature>
<evidence type="ECO:0000256" key="8">
    <source>
        <dbReference type="HAMAP-Rule" id="MF_02204"/>
    </source>
</evidence>
<dbReference type="InterPro" id="IPR006665">
    <property type="entry name" value="OmpA-like"/>
</dbReference>
<reference evidence="11 12" key="2">
    <citation type="journal article" date="2013" name="Stand. Genomic Sci.">
        <title>Complete genome sequence of Halorhodospira halophila SL1.</title>
        <authorList>
            <person name="Challacombe J.F."/>
            <person name="Majid S."/>
            <person name="Deole R."/>
            <person name="Brettin T.S."/>
            <person name="Bruce D."/>
            <person name="Delano S.F."/>
            <person name="Detter J.C."/>
            <person name="Gleasner C.D."/>
            <person name="Han C.S."/>
            <person name="Misra M."/>
            <person name="Reitenga K.G."/>
            <person name="Mikhailova N."/>
            <person name="Woyke T."/>
            <person name="Pitluck S."/>
            <person name="Nolan M."/>
            <person name="Land M.L."/>
            <person name="Saunders E."/>
            <person name="Tapia R."/>
            <person name="Lapidus A."/>
            <person name="Ivanova N."/>
            <person name="Hoff W.D."/>
        </authorList>
    </citation>
    <scope>NUCLEOTIDE SEQUENCE [LARGE SCALE GENOMIC DNA]</scope>
    <source>
        <strain evidence="12">DSM 244 / SL1</strain>
    </source>
</reference>
<dbReference type="HOGENOM" id="CLU_016890_9_0_6"/>
<evidence type="ECO:0000256" key="2">
    <source>
        <dbReference type="ARBA" id="ARBA00022729"/>
    </source>
</evidence>
<dbReference type="Proteomes" id="UP000000647">
    <property type="component" value="Chromosome"/>
</dbReference>
<comment type="subcellular location">
    <subcellularLocation>
        <location evidence="8">Cell outer membrane</location>
        <topology evidence="8">Lipid-anchor</topology>
    </subcellularLocation>
</comment>
<evidence type="ECO:0000256" key="4">
    <source>
        <dbReference type="ARBA" id="ARBA00023139"/>
    </source>
</evidence>
<dbReference type="SUPFAM" id="SSF103088">
    <property type="entry name" value="OmpA-like"/>
    <property type="match status" value="1"/>
</dbReference>
<evidence type="ECO:0000256" key="7">
    <source>
        <dbReference type="ARBA" id="ARBA00023306"/>
    </source>
</evidence>
<keyword evidence="1 8" id="KW-0132">Cell division</keyword>
<organism evidence="11 12">
    <name type="scientific">Halorhodospira halophila (strain DSM 244 / SL1)</name>
    <name type="common">Ectothiorhodospira halophila (strain DSM 244 / SL1)</name>
    <dbReference type="NCBI Taxonomy" id="349124"/>
    <lineage>
        <taxon>Bacteria</taxon>
        <taxon>Pseudomonadati</taxon>
        <taxon>Pseudomonadota</taxon>
        <taxon>Gammaproteobacteria</taxon>
        <taxon>Chromatiales</taxon>
        <taxon>Ectothiorhodospiraceae</taxon>
        <taxon>Halorhodospira</taxon>
    </lineage>
</organism>
<dbReference type="EMBL" id="CP000544">
    <property type="protein sequence ID" value="ABM62982.1"/>
    <property type="molecule type" value="Genomic_DNA"/>
</dbReference>
<keyword evidence="3 8" id="KW-0472">Membrane</keyword>
<keyword evidence="7 8" id="KW-0131">Cell cycle</keyword>
<evidence type="ECO:0000256" key="1">
    <source>
        <dbReference type="ARBA" id="ARBA00022618"/>
    </source>
</evidence>
<gene>
    <name evidence="8" type="primary">pal</name>
    <name evidence="11" type="ordered locus">Hhal_2218</name>
</gene>
<reference evidence="12" key="1">
    <citation type="submission" date="2006-12" db="EMBL/GenBank/DDBJ databases">
        <title>Complete sequence of Halorhodospira halophila SL1.</title>
        <authorList>
            <consortium name="US DOE Joint Genome Institute"/>
            <person name="Copeland A."/>
            <person name="Lucas S."/>
            <person name="Lapidus A."/>
            <person name="Barry K."/>
            <person name="Detter J.C."/>
            <person name="Glavina del Rio T."/>
            <person name="Hammon N."/>
            <person name="Israni S."/>
            <person name="Dalin E."/>
            <person name="Tice H."/>
            <person name="Pitluck S."/>
            <person name="Saunders E."/>
            <person name="Brettin T."/>
            <person name="Bruce D."/>
            <person name="Han C."/>
            <person name="Tapia R."/>
            <person name="Schmutz J."/>
            <person name="Larimer F."/>
            <person name="Land M."/>
            <person name="Hauser L."/>
            <person name="Kyrpides N."/>
            <person name="Mikhailova N."/>
            <person name="Hoff W."/>
            <person name="Richardson P."/>
        </authorList>
    </citation>
    <scope>NUCLEOTIDE SEQUENCE [LARGE SCALE GENOMIC DNA]</scope>
    <source>
        <strain evidence="12">DSM 244 / SL1</strain>
    </source>
</reference>
<comment type="function">
    <text evidence="8">Part of the Tol-Pal system, which plays a role in outer membrane invagination during cell division and is important for maintaining outer membrane integrity.</text>
</comment>
<keyword evidence="2 8" id="KW-0732">Signal</keyword>
<evidence type="ECO:0000259" key="10">
    <source>
        <dbReference type="PROSITE" id="PS51123"/>
    </source>
</evidence>
<protein>
    <recommendedName>
        <fullName evidence="8">Peptidoglycan-associated lipoprotein</fullName>
        <shortName evidence="8">PAL</shortName>
    </recommendedName>
</protein>
<accession>A1WZ70</accession>
<dbReference type="InterPro" id="IPR039001">
    <property type="entry name" value="Pal"/>
</dbReference>
<keyword evidence="4 8" id="KW-0564">Palmitate</keyword>
<feature type="compositionally biased region" description="Acidic residues" evidence="9">
    <location>
        <begin position="81"/>
        <end position="96"/>
    </location>
</feature>
<feature type="compositionally biased region" description="Acidic residues" evidence="9">
    <location>
        <begin position="36"/>
        <end position="71"/>
    </location>
</feature>
<keyword evidence="5 8" id="KW-0998">Cell outer membrane</keyword>
<dbReference type="GO" id="GO:0009279">
    <property type="term" value="C:cell outer membrane"/>
    <property type="evidence" value="ECO:0007669"/>
    <property type="project" value="UniProtKB-SubCell"/>
</dbReference>
<dbReference type="RefSeq" id="WP_011815004.1">
    <property type="nucleotide sequence ID" value="NC_008789.1"/>
</dbReference>
<comment type="similarity">
    <text evidence="8">Belongs to the Pal lipoprotein family.</text>
</comment>
<dbReference type="InterPro" id="IPR050330">
    <property type="entry name" value="Bact_OuterMem_StrucFunc"/>
</dbReference>
<dbReference type="KEGG" id="hha:Hhal_2218"/>
<evidence type="ECO:0000256" key="6">
    <source>
        <dbReference type="ARBA" id="ARBA00023288"/>
    </source>
</evidence>
<feature type="domain" description="OmpA-like" evidence="10">
    <location>
        <begin position="93"/>
        <end position="208"/>
    </location>
</feature>
<dbReference type="InterPro" id="IPR014169">
    <property type="entry name" value="Pal_lipo_C"/>
</dbReference>
<dbReference type="PANTHER" id="PTHR30329">
    <property type="entry name" value="STATOR ELEMENT OF FLAGELLAR MOTOR COMPLEX"/>
    <property type="match status" value="1"/>
</dbReference>
<evidence type="ECO:0000256" key="5">
    <source>
        <dbReference type="ARBA" id="ARBA00023237"/>
    </source>
</evidence>
<evidence type="ECO:0000313" key="11">
    <source>
        <dbReference type="EMBL" id="ABM62982.1"/>
    </source>
</evidence>
<comment type="subunit">
    <text evidence="8">The Tol-Pal system is composed of five core proteins: the inner membrane proteins TolA, TolQ and TolR, the periplasmic protein TolB and the outer membrane protein Pal. They form a network linking the inner and outer membranes and the peptidoglycan layer.</text>
</comment>
<dbReference type="AlphaFoldDB" id="A1WZ70"/>
<dbReference type="NCBIfam" id="TIGR02802">
    <property type="entry name" value="Pal_lipo"/>
    <property type="match status" value="1"/>
</dbReference>
<proteinExistence type="inferred from homology"/>
<keyword evidence="12" id="KW-1185">Reference proteome</keyword>
<dbReference type="PROSITE" id="PS51123">
    <property type="entry name" value="OMPA_2"/>
    <property type="match status" value="1"/>
</dbReference>
<dbReference type="Gene3D" id="3.30.1330.60">
    <property type="entry name" value="OmpA-like domain"/>
    <property type="match status" value="1"/>
</dbReference>
<dbReference type="Pfam" id="PF00691">
    <property type="entry name" value="OmpA"/>
    <property type="match status" value="1"/>
</dbReference>